<dbReference type="InterPro" id="IPR036224">
    <property type="entry name" value="GINS_bundle-like_dom_sf"/>
</dbReference>
<dbReference type="CDD" id="cd11713">
    <property type="entry name" value="GINS_A_psf3"/>
    <property type="match status" value="1"/>
</dbReference>
<dbReference type="Pfam" id="PF22466">
    <property type="entry name" value="PSF3_N"/>
    <property type="match status" value="1"/>
</dbReference>
<keyword evidence="5" id="KW-0472">Membrane</keyword>
<dbReference type="InterPro" id="IPR010492">
    <property type="entry name" value="GINS_Psf3"/>
</dbReference>
<dbReference type="CDD" id="cd21693">
    <property type="entry name" value="GINS_B_Psf3"/>
    <property type="match status" value="1"/>
</dbReference>
<evidence type="ECO:0000256" key="3">
    <source>
        <dbReference type="ARBA" id="ARBA00022705"/>
    </source>
</evidence>
<feature type="transmembrane region" description="Helical" evidence="5">
    <location>
        <begin position="29"/>
        <end position="49"/>
    </location>
</feature>
<dbReference type="AlphaFoldDB" id="A0ABD2UHP6"/>
<dbReference type="Proteomes" id="UP001627284">
    <property type="component" value="Unassembled WGS sequence"/>
</dbReference>
<evidence type="ECO:0000256" key="2">
    <source>
        <dbReference type="ARBA" id="ARBA00006343"/>
    </source>
</evidence>
<keyword evidence="5" id="KW-1133">Transmembrane helix</keyword>
<accession>A0ABD2UHP6</accession>
<dbReference type="PANTHER" id="PTHR22768:SF0">
    <property type="entry name" value="DNA REPLICATION COMPLEX GINS PROTEIN PSF3"/>
    <property type="match status" value="1"/>
</dbReference>
<evidence type="ECO:0000259" key="7">
    <source>
        <dbReference type="Pfam" id="PF22466"/>
    </source>
</evidence>
<evidence type="ECO:0008006" key="10">
    <source>
        <dbReference type="Google" id="ProtNLM"/>
    </source>
</evidence>
<keyword evidence="4" id="KW-0539">Nucleus</keyword>
<dbReference type="PANTHER" id="PTHR22768">
    <property type="entry name" value="DNA REPLICATION COMPLEX GINS PROTEIN PSF3"/>
    <property type="match status" value="1"/>
</dbReference>
<comment type="caution">
    <text evidence="8">The sequence shown here is derived from an EMBL/GenBank/DDBJ whole genome shotgun (WGS) entry which is preliminary data.</text>
</comment>
<proteinExistence type="inferred from homology"/>
<evidence type="ECO:0000313" key="8">
    <source>
        <dbReference type="EMBL" id="KAL3368019.1"/>
    </source>
</evidence>
<dbReference type="SUPFAM" id="SSF158573">
    <property type="entry name" value="GINS helical bundle-like"/>
    <property type="match status" value="1"/>
</dbReference>
<name>A0ABD2UHP6_9SOLN</name>
<dbReference type="GO" id="GO:0006260">
    <property type="term" value="P:DNA replication"/>
    <property type="evidence" value="ECO:0007669"/>
    <property type="project" value="UniProtKB-KW"/>
</dbReference>
<dbReference type="GO" id="GO:0005634">
    <property type="term" value="C:nucleus"/>
    <property type="evidence" value="ECO:0007669"/>
    <property type="project" value="UniProtKB-SubCell"/>
</dbReference>
<feature type="domain" description="GINS subunit" evidence="6">
    <location>
        <begin position="158"/>
        <end position="251"/>
    </location>
</feature>
<evidence type="ECO:0000256" key="5">
    <source>
        <dbReference type="SAM" id="Phobius"/>
    </source>
</evidence>
<dbReference type="InterPro" id="IPR055221">
    <property type="entry name" value="PSF3_N"/>
</dbReference>
<dbReference type="Pfam" id="PF05916">
    <property type="entry name" value="Sld5"/>
    <property type="match status" value="1"/>
</dbReference>
<evidence type="ECO:0000256" key="1">
    <source>
        <dbReference type="ARBA" id="ARBA00004123"/>
    </source>
</evidence>
<comment type="similarity">
    <text evidence="2">Belongs to the GINS3/PSF3 family.</text>
</comment>
<keyword evidence="9" id="KW-1185">Reference proteome</keyword>
<dbReference type="InterPro" id="IPR038437">
    <property type="entry name" value="GINS_Psf3_sf"/>
</dbReference>
<organism evidence="8 9">
    <name type="scientific">Solanum stoloniferum</name>
    <dbReference type="NCBI Taxonomy" id="62892"/>
    <lineage>
        <taxon>Eukaryota</taxon>
        <taxon>Viridiplantae</taxon>
        <taxon>Streptophyta</taxon>
        <taxon>Embryophyta</taxon>
        <taxon>Tracheophyta</taxon>
        <taxon>Spermatophyta</taxon>
        <taxon>Magnoliopsida</taxon>
        <taxon>eudicotyledons</taxon>
        <taxon>Gunneridae</taxon>
        <taxon>Pentapetalae</taxon>
        <taxon>asterids</taxon>
        <taxon>lamiids</taxon>
        <taxon>Solanales</taxon>
        <taxon>Solanaceae</taxon>
        <taxon>Solanoideae</taxon>
        <taxon>Solaneae</taxon>
        <taxon>Solanum</taxon>
    </lineage>
</organism>
<reference evidence="8 9" key="1">
    <citation type="submission" date="2024-05" db="EMBL/GenBank/DDBJ databases">
        <title>De novo assembly of an allotetraploid wild potato.</title>
        <authorList>
            <person name="Hosaka A.J."/>
        </authorList>
    </citation>
    <scope>NUCLEOTIDE SEQUENCE [LARGE SCALE GENOMIC DNA]</scope>
    <source>
        <tissue evidence="8">Young leaves</tissue>
    </source>
</reference>
<evidence type="ECO:0000313" key="9">
    <source>
        <dbReference type="Proteomes" id="UP001627284"/>
    </source>
</evidence>
<sequence length="272" mass="31122">MWETNFNIFPKHTGMNEIRVKLKGSMYKFLYFNISAIFISIFLKIYIFAQKWRVRVSISFSLFHSEHLASRSEDCGEVLFLPLKMTSYYDIDDILAEEEMVPAVFLQTANEVGIFDCADDTNKVEAGTHVEMPFWLAQELYVRQAVSIKVPPYFDTKAKTRNEIGADAAHVDLRSLCPYFYDFGCKIARLIGEKTIGPLLLVAFRTRYREVLIKAHTAASIVAPKHLSLLTKEETKLYEAGQSSTAAFKKWRMGGPRLQKASVLGRKRKPVE</sequence>
<feature type="domain" description="DNA replication complex GINS protein PSF3 N-terminal" evidence="7">
    <location>
        <begin position="89"/>
        <end position="142"/>
    </location>
</feature>
<gene>
    <name evidence="8" type="ORF">AABB24_009074</name>
</gene>
<dbReference type="Gene3D" id="1.20.58.2050">
    <property type="match status" value="1"/>
</dbReference>
<dbReference type="SUPFAM" id="SSF160059">
    <property type="entry name" value="PriA/YqbF domain"/>
    <property type="match status" value="1"/>
</dbReference>
<dbReference type="InterPro" id="IPR021151">
    <property type="entry name" value="GINS_A"/>
</dbReference>
<protein>
    <recommendedName>
        <fullName evidence="10">GINS subunit domain-containing protein</fullName>
    </recommendedName>
</protein>
<dbReference type="EMBL" id="JBJKTR010000005">
    <property type="protein sequence ID" value="KAL3368019.1"/>
    <property type="molecule type" value="Genomic_DNA"/>
</dbReference>
<keyword evidence="5" id="KW-0812">Transmembrane</keyword>
<evidence type="ECO:0000259" key="6">
    <source>
        <dbReference type="Pfam" id="PF05916"/>
    </source>
</evidence>
<evidence type="ECO:0000256" key="4">
    <source>
        <dbReference type="ARBA" id="ARBA00023242"/>
    </source>
</evidence>
<comment type="subcellular location">
    <subcellularLocation>
        <location evidence="1">Nucleus</location>
    </subcellularLocation>
</comment>
<keyword evidence="3" id="KW-0235">DNA replication</keyword>